<dbReference type="Gene3D" id="1.10.10.10">
    <property type="entry name" value="Winged helix-like DNA-binding domain superfamily/Winged helix DNA-binding domain"/>
    <property type="match status" value="1"/>
</dbReference>
<dbReference type="EMBL" id="FNVB01000002">
    <property type="protein sequence ID" value="SEF94855.1"/>
    <property type="molecule type" value="Genomic_DNA"/>
</dbReference>
<dbReference type="InterPro" id="IPR036388">
    <property type="entry name" value="WH-like_DNA-bd_sf"/>
</dbReference>
<dbReference type="GO" id="GO:0003700">
    <property type="term" value="F:DNA-binding transcription factor activity"/>
    <property type="evidence" value="ECO:0007669"/>
    <property type="project" value="InterPro"/>
</dbReference>
<evidence type="ECO:0000313" key="8">
    <source>
        <dbReference type="Proteomes" id="UP000236729"/>
    </source>
</evidence>
<keyword evidence="7" id="KW-1185">Reference proteome</keyword>
<dbReference type="InterPro" id="IPR036390">
    <property type="entry name" value="WH_DNA-bd_sf"/>
</dbReference>
<dbReference type="Pfam" id="PF07729">
    <property type="entry name" value="FCD"/>
    <property type="match status" value="1"/>
</dbReference>
<dbReference type="PROSITE" id="PS50949">
    <property type="entry name" value="HTH_GNTR"/>
    <property type="match status" value="1"/>
</dbReference>
<dbReference type="Proteomes" id="UP000199690">
    <property type="component" value="Unassembled WGS sequence"/>
</dbReference>
<organism evidence="5 8">
    <name type="scientific">Saccharopolyspora kobensis</name>
    <dbReference type="NCBI Taxonomy" id="146035"/>
    <lineage>
        <taxon>Bacteria</taxon>
        <taxon>Bacillati</taxon>
        <taxon>Actinomycetota</taxon>
        <taxon>Actinomycetes</taxon>
        <taxon>Pseudonocardiales</taxon>
        <taxon>Pseudonocardiaceae</taxon>
        <taxon>Saccharopolyspora</taxon>
    </lineage>
</organism>
<evidence type="ECO:0000313" key="6">
    <source>
        <dbReference type="EMBL" id="SFD72650.1"/>
    </source>
</evidence>
<name>A0A1H5W5V3_9PSEU</name>
<dbReference type="PANTHER" id="PTHR43537">
    <property type="entry name" value="TRANSCRIPTIONAL REGULATOR, GNTR FAMILY"/>
    <property type="match status" value="1"/>
</dbReference>
<dbReference type="PRINTS" id="PR00035">
    <property type="entry name" value="HTHGNTR"/>
</dbReference>
<accession>A0A1H5W5V3</accession>
<keyword evidence="2" id="KW-0238">DNA-binding</keyword>
<protein>
    <submittedName>
        <fullName evidence="5">Transcriptional regulator, GntR family</fullName>
    </submittedName>
</protein>
<dbReference type="GO" id="GO:0003677">
    <property type="term" value="F:DNA binding"/>
    <property type="evidence" value="ECO:0007669"/>
    <property type="project" value="UniProtKB-KW"/>
</dbReference>
<reference evidence="7 8" key="1">
    <citation type="submission" date="2016-10" db="EMBL/GenBank/DDBJ databases">
        <authorList>
            <person name="Varghese N."/>
            <person name="Submissions S."/>
        </authorList>
    </citation>
    <scope>NUCLEOTIDE SEQUENCE [LARGE SCALE GENOMIC DNA]</scope>
    <source>
        <strain evidence="8">ATCC 20501</strain>
        <strain evidence="6 7">CGMCC 4.3529</strain>
    </source>
</reference>
<sequence length="250" mass="27904">MADSETDDRAGWRPVARSRTYELVIDRIEEQIVSGQLGVGDRLPPERDLAQMLGVSRAAVREAFRALEAQGVLRMAVGTGPDSGTTIAALPSQALTRLLRFHVALANFPMADVVRARIMLERESARNAAQRATETELGELRALLDEMDSPDCDRERFNDLDTRFHVAIAEAGGNRLVADMTIAIRESLRRPLLAAFDELGDEWFPIADGLRHDHRLIHQALLARDAAAAEEQVERHIRSFYRSAWLQDLG</sequence>
<proteinExistence type="predicted"/>
<dbReference type="Proteomes" id="UP000236729">
    <property type="component" value="Unassembled WGS sequence"/>
</dbReference>
<evidence type="ECO:0000256" key="2">
    <source>
        <dbReference type="ARBA" id="ARBA00023125"/>
    </source>
</evidence>
<evidence type="ECO:0000256" key="1">
    <source>
        <dbReference type="ARBA" id="ARBA00023015"/>
    </source>
</evidence>
<dbReference type="PANTHER" id="PTHR43537:SF5">
    <property type="entry name" value="UXU OPERON TRANSCRIPTIONAL REGULATOR"/>
    <property type="match status" value="1"/>
</dbReference>
<feature type="domain" description="HTH gntR-type" evidence="4">
    <location>
        <begin position="18"/>
        <end position="90"/>
    </location>
</feature>
<dbReference type="RefSeq" id="WP_235863558.1">
    <property type="nucleotide sequence ID" value="NZ_FNVB01000002.1"/>
</dbReference>
<dbReference type="CDD" id="cd07377">
    <property type="entry name" value="WHTH_GntR"/>
    <property type="match status" value="1"/>
</dbReference>
<evidence type="ECO:0000313" key="7">
    <source>
        <dbReference type="Proteomes" id="UP000199690"/>
    </source>
</evidence>
<gene>
    <name evidence="5" type="ORF">SAMN02982929_01089</name>
    <name evidence="6" type="ORF">SAMN05216506_10661</name>
</gene>
<dbReference type="Gene3D" id="1.20.120.530">
    <property type="entry name" value="GntR ligand-binding domain-like"/>
    <property type="match status" value="1"/>
</dbReference>
<dbReference type="InterPro" id="IPR000524">
    <property type="entry name" value="Tscrpt_reg_HTH_GntR"/>
</dbReference>
<evidence type="ECO:0000313" key="5">
    <source>
        <dbReference type="EMBL" id="SEF94855.1"/>
    </source>
</evidence>
<keyword evidence="3" id="KW-0804">Transcription</keyword>
<evidence type="ECO:0000256" key="3">
    <source>
        <dbReference type="ARBA" id="ARBA00023163"/>
    </source>
</evidence>
<accession>A0A1I1UX97</accession>
<dbReference type="SUPFAM" id="SSF48008">
    <property type="entry name" value="GntR ligand-binding domain-like"/>
    <property type="match status" value="1"/>
</dbReference>
<dbReference type="SMART" id="SM00345">
    <property type="entry name" value="HTH_GNTR"/>
    <property type="match status" value="1"/>
</dbReference>
<dbReference type="InterPro" id="IPR011711">
    <property type="entry name" value="GntR_C"/>
</dbReference>
<reference evidence="5" key="2">
    <citation type="submission" date="2016-10" db="EMBL/GenBank/DDBJ databases">
        <authorList>
            <person name="de Groot N.N."/>
        </authorList>
    </citation>
    <scope>NUCLEOTIDE SEQUENCE [LARGE SCALE GENOMIC DNA]</scope>
    <source>
        <strain evidence="5">ATCC 20501</strain>
    </source>
</reference>
<dbReference type="SUPFAM" id="SSF46785">
    <property type="entry name" value="Winged helix' DNA-binding domain"/>
    <property type="match status" value="1"/>
</dbReference>
<dbReference type="Pfam" id="PF00392">
    <property type="entry name" value="GntR"/>
    <property type="match status" value="1"/>
</dbReference>
<dbReference type="InterPro" id="IPR008920">
    <property type="entry name" value="TF_FadR/GntR_C"/>
</dbReference>
<dbReference type="SMART" id="SM00895">
    <property type="entry name" value="FCD"/>
    <property type="match status" value="1"/>
</dbReference>
<evidence type="ECO:0000259" key="4">
    <source>
        <dbReference type="PROSITE" id="PS50949"/>
    </source>
</evidence>
<keyword evidence="1" id="KW-0805">Transcription regulation</keyword>
<dbReference type="EMBL" id="FOME01000006">
    <property type="protein sequence ID" value="SFD72650.1"/>
    <property type="molecule type" value="Genomic_DNA"/>
</dbReference>
<dbReference type="AlphaFoldDB" id="A0A1H5W5V3"/>
<dbReference type="SMR" id="A0A1H5W5V3"/>